<keyword evidence="2" id="KW-1185">Reference proteome</keyword>
<reference evidence="1 2" key="1">
    <citation type="journal article" date="2014" name="Genome Announc.">
        <title>Draft genome sequences of the altered schaedler flora, a defined bacterial community from gnotobiotic mice.</title>
        <authorList>
            <person name="Wannemuehler M.J."/>
            <person name="Overstreet A.M."/>
            <person name="Ward D.V."/>
            <person name="Phillips G.J."/>
        </authorList>
    </citation>
    <scope>NUCLEOTIDE SEQUENCE [LARGE SCALE GENOMIC DNA]</scope>
    <source>
        <strain evidence="1 2">ASF492</strain>
    </source>
</reference>
<evidence type="ECO:0000313" key="1">
    <source>
        <dbReference type="EMBL" id="EMZ26181.1"/>
    </source>
</evidence>
<dbReference type="HOGENOM" id="CLU_3328065_0_0_9"/>
<name>N2ADU3_9FIRM</name>
<accession>N2ADU3</accession>
<protein>
    <submittedName>
        <fullName evidence="1">Uncharacterized protein</fullName>
    </submittedName>
</protein>
<dbReference type="AlphaFoldDB" id="N2ADU3"/>
<sequence>MKIVLKRPAGGGWLFLWRKRREGGLNHGNDTPYPHAQD</sequence>
<dbReference type="EMBL" id="AQFT01000085">
    <property type="protein sequence ID" value="EMZ26181.1"/>
    <property type="molecule type" value="Genomic_DNA"/>
</dbReference>
<dbReference type="Proteomes" id="UP000012589">
    <property type="component" value="Unassembled WGS sequence"/>
</dbReference>
<evidence type="ECO:0000313" key="2">
    <source>
        <dbReference type="Proteomes" id="UP000012589"/>
    </source>
</evidence>
<comment type="caution">
    <text evidence="1">The sequence shown here is derived from an EMBL/GenBank/DDBJ whole genome shotgun (WGS) entry which is preliminary data.</text>
</comment>
<proteinExistence type="predicted"/>
<gene>
    <name evidence="1" type="ORF">C823_02677</name>
</gene>
<organism evidence="1 2">
    <name type="scientific">Eubacterium plexicaudatum ASF492</name>
    <dbReference type="NCBI Taxonomy" id="1235802"/>
    <lineage>
        <taxon>Bacteria</taxon>
        <taxon>Bacillati</taxon>
        <taxon>Bacillota</taxon>
        <taxon>Clostridia</taxon>
        <taxon>Eubacteriales</taxon>
        <taxon>Eubacteriaceae</taxon>
        <taxon>Eubacterium</taxon>
    </lineage>
</organism>